<evidence type="ECO:0000313" key="3">
    <source>
        <dbReference type="Proteomes" id="UP000233100"/>
    </source>
</evidence>
<protein>
    <submittedName>
        <fullName evidence="2">Uncharacterized protein</fullName>
    </submittedName>
</protein>
<evidence type="ECO:0000313" key="2">
    <source>
        <dbReference type="Ensembl" id="ENSMFAP00000060958.1"/>
    </source>
</evidence>
<dbReference type="PANTHER" id="PTHR12138:SF151">
    <property type="entry name" value="SECRETED PROTEIN"/>
    <property type="match status" value="1"/>
</dbReference>
<dbReference type="Proteomes" id="UP000233100">
    <property type="component" value="Chromosome 14"/>
</dbReference>
<accession>A0A7N9IG43</accession>
<name>A0A7N9IG43_MACFA</name>
<organism evidence="2 3">
    <name type="scientific">Macaca fascicularis</name>
    <name type="common">Crab-eating macaque</name>
    <name type="synonym">Cynomolgus monkey</name>
    <dbReference type="NCBI Taxonomy" id="9541"/>
    <lineage>
        <taxon>Eukaryota</taxon>
        <taxon>Metazoa</taxon>
        <taxon>Chordata</taxon>
        <taxon>Craniata</taxon>
        <taxon>Vertebrata</taxon>
        <taxon>Euteleostomi</taxon>
        <taxon>Mammalia</taxon>
        <taxon>Eutheria</taxon>
        <taxon>Euarchontoglires</taxon>
        <taxon>Primates</taxon>
        <taxon>Haplorrhini</taxon>
        <taxon>Catarrhini</taxon>
        <taxon>Cercopithecidae</taxon>
        <taxon>Cercopithecinae</taxon>
        <taxon>Macaca</taxon>
    </lineage>
</organism>
<reference evidence="2" key="2">
    <citation type="submission" date="2025-08" db="UniProtKB">
        <authorList>
            <consortium name="Ensembl"/>
        </authorList>
    </citation>
    <scope>IDENTIFICATION</scope>
</reference>
<reference evidence="2" key="3">
    <citation type="submission" date="2025-09" db="UniProtKB">
        <authorList>
            <consortium name="Ensembl"/>
        </authorList>
    </citation>
    <scope>IDENTIFICATION</scope>
</reference>
<proteinExistence type="predicted"/>
<feature type="compositionally biased region" description="Polar residues" evidence="1">
    <location>
        <begin position="32"/>
        <end position="46"/>
    </location>
</feature>
<evidence type="ECO:0000256" key="1">
    <source>
        <dbReference type="SAM" id="MobiDB-lite"/>
    </source>
</evidence>
<feature type="region of interest" description="Disordered" evidence="1">
    <location>
        <begin position="26"/>
        <end position="50"/>
    </location>
</feature>
<dbReference type="Ensembl" id="ENSMFAT00000074399.1">
    <property type="protein sequence ID" value="ENSMFAP00000060958.1"/>
    <property type="gene ID" value="ENSMFAG00000059191.1"/>
</dbReference>
<dbReference type="AlphaFoldDB" id="A0A7N9IG43"/>
<dbReference type="PANTHER" id="PTHR12138">
    <property type="entry name" value="PRIMATE-EXPANDED PROTEIN FAMILY"/>
    <property type="match status" value="1"/>
</dbReference>
<dbReference type="PRINTS" id="PR02045">
    <property type="entry name" value="F138DOMAIN"/>
</dbReference>
<dbReference type="GeneTree" id="ENSGT00940000167556"/>
<reference evidence="2 3" key="1">
    <citation type="submission" date="2013-03" db="EMBL/GenBank/DDBJ databases">
        <authorList>
            <person name="Warren W."/>
            <person name="Wilson R.K."/>
        </authorList>
    </citation>
    <scope>NUCLEOTIDE SEQUENCE</scope>
</reference>
<sequence length="124" mass="13534">MEESPEFLFFFFFLMQFHSVTHTGVQGHDHGSLQSPPSGIKQSSDPASGVARTTGAHHHVQLIFVFFFFFCRDGFCHVAQAGLKLPGSSNPPVSACQSAGITGMSHSAGPHLSFLCALNFENYW</sequence>
<keyword evidence="3" id="KW-1185">Reference proteome</keyword>